<gene>
    <name evidence="2" type="ordered locus">sce5380</name>
</gene>
<dbReference type="KEGG" id="scl:sce5380"/>
<proteinExistence type="predicted"/>
<feature type="region of interest" description="Disordered" evidence="1">
    <location>
        <begin position="1"/>
        <end position="26"/>
    </location>
</feature>
<keyword evidence="3" id="KW-1185">Reference proteome</keyword>
<protein>
    <submittedName>
        <fullName evidence="2">Thiamine pyridinylase</fullName>
        <ecNumber evidence="2">2.5.1.2</ecNumber>
    </submittedName>
</protein>
<feature type="region of interest" description="Disordered" evidence="1">
    <location>
        <begin position="53"/>
        <end position="75"/>
    </location>
</feature>
<accession>A9FXS4</accession>
<organism evidence="2 3">
    <name type="scientific">Sorangium cellulosum (strain So ce56)</name>
    <name type="common">Polyangium cellulosum (strain So ce56)</name>
    <dbReference type="NCBI Taxonomy" id="448385"/>
    <lineage>
        <taxon>Bacteria</taxon>
        <taxon>Pseudomonadati</taxon>
        <taxon>Myxococcota</taxon>
        <taxon>Polyangia</taxon>
        <taxon>Polyangiales</taxon>
        <taxon>Polyangiaceae</taxon>
        <taxon>Sorangium</taxon>
    </lineage>
</organism>
<dbReference type="eggNOG" id="COG1653">
    <property type="taxonomic scope" value="Bacteria"/>
</dbReference>
<sequence>MRTSVTPERAHSRTREALPAPPSMDNMTTIRRPSACLWTAVLALSAAGCGGVGSTASAPCPPPTPLQAASSIDSAGKPGRTKLSVALVPWIPDAAGDDFASLRTMIEDGFESQHAAIDLDLRLVKSDDSYRNPARLAGWLASGRHDLVEIDTVVLGDLIDADVLEPWPSVPERDYLAAARSASTEIDRSGKSVWWGVPHLSCGFFLVTRSEKLDAASSIAGLVKAARESGKPLLGNFASSWDLPALYLNARVDNGLDATSPLALSNAVKPPLHAGSTAALKQLAELCRQGDRNPCIDGTYDETLEGPVEEFVKGSAIGYWGYSERLHRTVTLMKAQGLPVEGLRVSTIPLGTSATPLLFTDAFVRRKGCSGDPACNAAAAAWAEFITRDDVMRDLLISRDAGPTAVPRYLLPATSSAFQAEPIARDALYAALRPLAQSGRSFPSHASMYERRSALAHLLETQLAAR</sequence>
<dbReference type="Proteomes" id="UP000002139">
    <property type="component" value="Chromosome"/>
</dbReference>
<dbReference type="STRING" id="448385.sce5380"/>
<dbReference type="AlphaFoldDB" id="A9FXS4"/>
<reference evidence="2 3" key="1">
    <citation type="journal article" date="2007" name="Nat. Biotechnol.">
        <title>Complete genome sequence of the myxobacterium Sorangium cellulosum.</title>
        <authorList>
            <person name="Schneiker S."/>
            <person name="Perlova O."/>
            <person name="Kaiser O."/>
            <person name="Gerth K."/>
            <person name="Alici A."/>
            <person name="Altmeyer M.O."/>
            <person name="Bartels D."/>
            <person name="Bekel T."/>
            <person name="Beyer S."/>
            <person name="Bode E."/>
            <person name="Bode H.B."/>
            <person name="Bolten C.J."/>
            <person name="Choudhuri J.V."/>
            <person name="Doss S."/>
            <person name="Elnakady Y.A."/>
            <person name="Frank B."/>
            <person name="Gaigalat L."/>
            <person name="Goesmann A."/>
            <person name="Groeger C."/>
            <person name="Gross F."/>
            <person name="Jelsbak L."/>
            <person name="Jelsbak L."/>
            <person name="Kalinowski J."/>
            <person name="Kegler C."/>
            <person name="Knauber T."/>
            <person name="Konietzny S."/>
            <person name="Kopp M."/>
            <person name="Krause L."/>
            <person name="Krug D."/>
            <person name="Linke B."/>
            <person name="Mahmud T."/>
            <person name="Martinez-Arias R."/>
            <person name="McHardy A.C."/>
            <person name="Merai M."/>
            <person name="Meyer F."/>
            <person name="Mormann S."/>
            <person name="Munoz-Dorado J."/>
            <person name="Perez J."/>
            <person name="Pradella S."/>
            <person name="Rachid S."/>
            <person name="Raddatz G."/>
            <person name="Rosenau F."/>
            <person name="Rueckert C."/>
            <person name="Sasse F."/>
            <person name="Scharfe M."/>
            <person name="Schuster S.C."/>
            <person name="Suen G."/>
            <person name="Treuner-Lange A."/>
            <person name="Velicer G.J."/>
            <person name="Vorholter F.-J."/>
            <person name="Weissman K.J."/>
            <person name="Welch R.D."/>
            <person name="Wenzel S.C."/>
            <person name="Whitworth D.E."/>
            <person name="Wilhelm S."/>
            <person name="Wittmann C."/>
            <person name="Bloecker H."/>
            <person name="Puehler A."/>
            <person name="Mueller R."/>
        </authorList>
    </citation>
    <scope>NUCLEOTIDE SEQUENCE [LARGE SCALE GENOMIC DNA]</scope>
    <source>
        <strain evidence="3">So ce56</strain>
    </source>
</reference>
<dbReference type="Gene3D" id="3.40.190.10">
    <property type="entry name" value="Periplasmic binding protein-like II"/>
    <property type="match status" value="1"/>
</dbReference>
<dbReference type="SUPFAM" id="SSF53850">
    <property type="entry name" value="Periplasmic binding protein-like II"/>
    <property type="match status" value="1"/>
</dbReference>
<keyword evidence="2" id="KW-0808">Transferase</keyword>
<dbReference type="HOGENOM" id="CLU_039717_0_0_7"/>
<dbReference type="CDD" id="cd13524">
    <property type="entry name" value="PBP2_Thiaminase_I"/>
    <property type="match status" value="1"/>
</dbReference>
<dbReference type="GO" id="GO:0050332">
    <property type="term" value="F:thiamine pyridinylase activity"/>
    <property type="evidence" value="ECO:0007669"/>
    <property type="project" value="UniProtKB-EC"/>
</dbReference>
<dbReference type="EC" id="2.5.1.2" evidence="2"/>
<evidence type="ECO:0000313" key="2">
    <source>
        <dbReference type="EMBL" id="CAN95543.1"/>
    </source>
</evidence>
<evidence type="ECO:0000313" key="3">
    <source>
        <dbReference type="Proteomes" id="UP000002139"/>
    </source>
</evidence>
<evidence type="ECO:0000256" key="1">
    <source>
        <dbReference type="SAM" id="MobiDB-lite"/>
    </source>
</evidence>
<dbReference type="EMBL" id="AM746676">
    <property type="protein sequence ID" value="CAN95543.1"/>
    <property type="molecule type" value="Genomic_DNA"/>
</dbReference>
<name>A9FXS4_SORC5</name>